<dbReference type="EMBL" id="JBEPLJ010000004">
    <property type="protein sequence ID" value="MET3585314.1"/>
    <property type="molecule type" value="Genomic_DNA"/>
</dbReference>
<reference evidence="1 2" key="1">
    <citation type="submission" date="2024-06" db="EMBL/GenBank/DDBJ databases">
        <title>Genomic Encyclopedia of Type Strains, Phase IV (KMG-IV): sequencing the most valuable type-strain genomes for metagenomic binning, comparative biology and taxonomic classification.</title>
        <authorList>
            <person name="Goeker M."/>
        </authorList>
    </citation>
    <scope>NUCLEOTIDE SEQUENCE [LARGE SCALE GENOMIC DNA]</scope>
    <source>
        <strain evidence="1 2">DSM 105042</strain>
    </source>
</reference>
<proteinExistence type="predicted"/>
<accession>A0ABV2H434</accession>
<sequence>MRVCGSLAAKRTVEEIRGSDRTPTNEVVRKEGTLEMADARSPEEVLDDHLRLRADPHVVLLTSNSNMRGHDALRNSARR</sequence>
<gene>
    <name evidence="1" type="ORF">ABID21_001416</name>
</gene>
<organism evidence="1 2">
    <name type="scientific">Pseudorhizobium tarimense</name>
    <dbReference type="NCBI Taxonomy" id="1079109"/>
    <lineage>
        <taxon>Bacteria</taxon>
        <taxon>Pseudomonadati</taxon>
        <taxon>Pseudomonadota</taxon>
        <taxon>Alphaproteobacteria</taxon>
        <taxon>Hyphomicrobiales</taxon>
        <taxon>Rhizobiaceae</taxon>
        <taxon>Rhizobium/Agrobacterium group</taxon>
        <taxon>Pseudorhizobium</taxon>
    </lineage>
</organism>
<keyword evidence="2" id="KW-1185">Reference proteome</keyword>
<dbReference type="Proteomes" id="UP001549031">
    <property type="component" value="Unassembled WGS sequence"/>
</dbReference>
<name>A0ABV2H434_9HYPH</name>
<evidence type="ECO:0000313" key="2">
    <source>
        <dbReference type="Proteomes" id="UP001549031"/>
    </source>
</evidence>
<protein>
    <submittedName>
        <fullName evidence="1">Uncharacterized protein</fullName>
    </submittedName>
</protein>
<evidence type="ECO:0000313" key="1">
    <source>
        <dbReference type="EMBL" id="MET3585314.1"/>
    </source>
</evidence>
<comment type="caution">
    <text evidence="1">The sequence shown here is derived from an EMBL/GenBank/DDBJ whole genome shotgun (WGS) entry which is preliminary data.</text>
</comment>